<evidence type="ECO:0000313" key="4">
    <source>
        <dbReference type="Proteomes" id="UP000252419"/>
    </source>
</evidence>
<name>A0A367UJ96_9PROT</name>
<keyword evidence="1" id="KW-1133">Transmembrane helix</keyword>
<evidence type="ECO:0000313" key="3">
    <source>
        <dbReference type="EMBL" id="RCK07172.1"/>
    </source>
</evidence>
<dbReference type="InterPro" id="IPR012334">
    <property type="entry name" value="Pectin_lyas_fold"/>
</dbReference>
<protein>
    <recommendedName>
        <fullName evidence="2">Filamentous haemagglutinin FhaB/tRNA nuclease CdiA-like TPS domain-containing protein</fullName>
    </recommendedName>
</protein>
<feature type="domain" description="Filamentous haemagglutinin FhaB/tRNA nuclease CdiA-like TPS" evidence="2">
    <location>
        <begin position="5"/>
        <end position="126"/>
    </location>
</feature>
<evidence type="ECO:0000259" key="2">
    <source>
        <dbReference type="SMART" id="SM00912"/>
    </source>
</evidence>
<keyword evidence="4" id="KW-1185">Reference proteome</keyword>
<evidence type="ECO:0000256" key="1">
    <source>
        <dbReference type="SAM" id="Phobius"/>
    </source>
</evidence>
<proteinExistence type="predicted"/>
<accession>A0A367UJ96</accession>
<keyword evidence="1" id="KW-0472">Membrane</keyword>
<keyword evidence="1" id="KW-0812">Transmembrane</keyword>
<reference evidence="3 4" key="1">
    <citation type="submission" date="2014-07" db="EMBL/GenBank/DDBJ databases">
        <title>Draft genome sequence of Thalassospira xianhensis P-4 (MCCC 1A02616).</title>
        <authorList>
            <person name="Lai Q."/>
            <person name="Shao Z."/>
        </authorList>
    </citation>
    <scope>NUCLEOTIDE SEQUENCE [LARGE SCALE GENOMIC DNA]</scope>
    <source>
        <strain evidence="3 4">MCCC 1A02616</strain>
    </source>
</reference>
<dbReference type="InterPro" id="IPR008638">
    <property type="entry name" value="FhaB/CdiA-like_TPS"/>
</dbReference>
<feature type="transmembrane region" description="Helical" evidence="1">
    <location>
        <begin position="1366"/>
        <end position="1390"/>
    </location>
</feature>
<dbReference type="Gene3D" id="2.160.20.10">
    <property type="entry name" value="Single-stranded right-handed beta-helix, Pectin lyase-like"/>
    <property type="match status" value="1"/>
</dbReference>
<gene>
    <name evidence="3" type="ORF">TH5_04335</name>
</gene>
<dbReference type="Pfam" id="PF13332">
    <property type="entry name" value="Fil_haemagg_2"/>
    <property type="match status" value="3"/>
</dbReference>
<organism evidence="3 4">
    <name type="scientific">Thalassospira xianhensis MCCC 1A02616</name>
    <dbReference type="NCBI Taxonomy" id="1177929"/>
    <lineage>
        <taxon>Bacteria</taxon>
        <taxon>Pseudomonadati</taxon>
        <taxon>Pseudomonadota</taxon>
        <taxon>Alphaproteobacteria</taxon>
        <taxon>Rhodospirillales</taxon>
        <taxon>Thalassospiraceae</taxon>
        <taxon>Thalassospira</taxon>
    </lineage>
</organism>
<dbReference type="InterPro" id="IPR011050">
    <property type="entry name" value="Pectin_lyase_fold/virulence"/>
</dbReference>
<sequence>MDTAPNGVPVVNITTPDGNGLSHNKFKTFDVDHNGVVLNNSAVVGQSQLGGHVFGNPNLTLGNEAKTILGEVTSGNSSSIMGMIEVLGPSANFILSNNNGITCNGCGFINIPRATFTTGNPVFNDGKLYGFSVDKGRISIEGDGANAEDSSYFDIIARAADINAAVHGQEISVIAGRNDVAFGNGTITPKADNGTSKPGFAIDSQALGGMYGNRISLIGTESGVGVRAPTNMVSDTGDIVINADGTVTTGKITSAANVNIASQENVVIDEKLYAAQDASVTAQQDVVINEGQQLSSARSIDVNARNLTLEQESSITAGLDESGNSNGAGSLAADLSESLEVKSDSLLYASKEIVAEARDIVVSGFVDADQDVNLHTSRDIINNNVISADSGTVHLSADGEITNNKIISSDNGAVALTAQGDILNNTDASISSWEELELESDSRIDNAGKILAQSSISASAKAGFSNTGTISALGDVNLKSEQTITNSNTLVSGADILIKSDKLLNNQGFIGSKQNIVLEGVGASGTKATLIRNTGGKIETIQGDITFRADNVENTSTATITSSRETRRYNFWKGEQATTLLDRGYGFFSNYTSYGGYDQFWDSGSVGYVLVPNPDYLPAGVTSWTDLTGDGWKSYVPSSTSAPFSLENWTLYIPDEAQAPPSGGQMILYIDTDSLQGEHNPASIVSGHDIVFDVTNTLTNNISSISAANDLDISGTNLVNQGLDIKERMSMGTSYNNTEGIRVAGWARTGMLFRTGTGSTLFSTKIIDSIPSTISAGGNITGNLAGSVSNSDDLPQGAGSDTQNNLNGNFPFSHSSTTIVNVERPASLLPGELAESRENLLSPDRLGFFLQAPESSPYLYETNPIFADPGLFYGSEYFLSRLGIDDSEALPKRLGDAFYDTRLIRDIALEQAGTRWLTDGALSDADMMKRLIDNAAIEAGNLELTPGVSLTGEQIASLQNDIVWYVTEIIDGEEVLVPRLYLSNTSNIALSERGGKIQAKNIDLAAVNIVNDGSIVAADELNLGALGTLANISGVIRGGDVDLQGGNIVNLTETTRTGNGVDAIGTIVGERSSISAKNNLDLTAMGNISVLGADVTSDGSASIVAGGDVVVSSAEAQHRHHFTYSKGSIKTDRTINIGSSISAGEDLSIVSGNDTTIAGSSVSAGQDADIAAGGDLTVTTTEDVYQYESKRSSKSFFSSSKTEETGFELTNNIAEVSAGGNLTLTSQEGDLTLRAAKLDSGGETRLVADEGNIALLSANDIDQKSVTHEGSSIVWFSTKDRGHHHETVVMTEITADGGLVINAGNGVVVEYRDTGNLEDSVTALAATPGLEWMGEMMERDDATWHAVQEVHKNWDYKAQGLSGAGAAIIAIAVAIVTMGTGAAAAIAAAAQSAAAGAGAGAAVAAGVGAAASAGFTALAARATISLINNQGDLGAVLKELGSSDSLRSLATAMVTAGVAVGMAGELGIDLRVSAEIGDQVAYQTIRTLSDTVAQTAINGGELADNLKFNIVGAIANVASAQLAKTIGDFAVSESIDEGDIRKVVLHAVAGCGIGQLSSQNCAAGAIGAGLQEILGDKLGSTTDETGMQAELTGLVAGLAVALSGGDADAVNTAAFTARQAATYNRQLHTDEIVTIEQKAKELAGQEGMTEAEWLEVLGIEALSRVDADKQAGLPPSGNEAIAEVVAQAFNEMIAEHGASFVDSLGNQLNFLQKDDHFNNSALFAREITQNRDFYDTVLADYTPTGAEALKGVVRPSTLALADALQYSKYREIGGGGFWDSQTPREQEVARILELTATTQQAAQVYSEIRDNLSSVETQLGNPALSETQRVELTAQKTQLQQLQWGLESTATSIASGINRIALSGANEGRAKFIVEGAQALTQFVNDAFMAPLGDSAAQLRNQERVEGFVDLMAHIDELPDTIVSGLQEKFQQANALYAEGNVREGSRVFGEAQAELVGYASGVGTAAGTLSAKTLQAVAKLAQSPDLAILLKSATPNTKGLWSKSDSGSIVDNASGEVFEVKSNLDDFVITTNVDGKVYVFGKDPLSGASSDTMDTKWDEEQFYEQLQTAENFKASTTNPHLKTKWQKVTNAMFKAMELLDNMDG</sequence>
<feature type="transmembrane region" description="Helical" evidence="1">
    <location>
        <begin position="1397"/>
        <end position="1420"/>
    </location>
</feature>
<dbReference type="EMBL" id="JPWA01000003">
    <property type="protein sequence ID" value="RCK07172.1"/>
    <property type="molecule type" value="Genomic_DNA"/>
</dbReference>
<dbReference type="SMART" id="SM00912">
    <property type="entry name" value="Haemagg_act"/>
    <property type="match status" value="1"/>
</dbReference>
<dbReference type="SUPFAM" id="SSF51126">
    <property type="entry name" value="Pectin lyase-like"/>
    <property type="match status" value="1"/>
</dbReference>
<dbReference type="NCBIfam" id="TIGR01901">
    <property type="entry name" value="adhes_NPXG"/>
    <property type="match status" value="1"/>
</dbReference>
<dbReference type="Proteomes" id="UP000252419">
    <property type="component" value="Unassembled WGS sequence"/>
</dbReference>
<dbReference type="GO" id="GO:0003824">
    <property type="term" value="F:catalytic activity"/>
    <property type="evidence" value="ECO:0007669"/>
    <property type="project" value="UniProtKB-ARBA"/>
</dbReference>
<dbReference type="InterPro" id="IPR025157">
    <property type="entry name" value="Hemagglutinin_rpt"/>
</dbReference>
<comment type="caution">
    <text evidence="3">The sequence shown here is derived from an EMBL/GenBank/DDBJ whole genome shotgun (WGS) entry which is preliminary data.</text>
</comment>
<dbReference type="Pfam" id="PF04830">
    <property type="entry name" value="DUF637"/>
    <property type="match status" value="1"/>
</dbReference>
<dbReference type="Pfam" id="PF05860">
    <property type="entry name" value="TPS"/>
    <property type="match status" value="1"/>
</dbReference>
<dbReference type="InterPro" id="IPR006915">
    <property type="entry name" value="DUF637_hemagglutn_put"/>
</dbReference>